<evidence type="ECO:0000259" key="9">
    <source>
        <dbReference type="Pfam" id="PF13231"/>
    </source>
</evidence>
<name>I0WH63_9FLAO</name>
<dbReference type="PANTHER" id="PTHR33908">
    <property type="entry name" value="MANNOSYLTRANSFERASE YKCB-RELATED"/>
    <property type="match status" value="1"/>
</dbReference>
<dbReference type="GO" id="GO:0016763">
    <property type="term" value="F:pentosyltransferase activity"/>
    <property type="evidence" value="ECO:0007669"/>
    <property type="project" value="TreeGrafter"/>
</dbReference>
<dbReference type="EMBL" id="AJJU01000004">
    <property type="protein sequence ID" value="EID75729.1"/>
    <property type="molecule type" value="Genomic_DNA"/>
</dbReference>
<feature type="transmembrane region" description="Helical" evidence="8">
    <location>
        <begin position="342"/>
        <end position="359"/>
    </location>
</feature>
<dbReference type="PANTHER" id="PTHR33908:SF3">
    <property type="entry name" value="UNDECAPRENYL PHOSPHATE-ALPHA-4-AMINO-4-DEOXY-L-ARABINOSE ARABINOSYL TRANSFERASE"/>
    <property type="match status" value="1"/>
</dbReference>
<evidence type="ECO:0000256" key="2">
    <source>
        <dbReference type="ARBA" id="ARBA00022475"/>
    </source>
</evidence>
<keyword evidence="4 10" id="KW-0808">Transferase</keyword>
<dbReference type="GO" id="GO:0009103">
    <property type="term" value="P:lipopolysaccharide biosynthetic process"/>
    <property type="evidence" value="ECO:0007669"/>
    <property type="project" value="TreeGrafter"/>
</dbReference>
<dbReference type="Proteomes" id="UP000005938">
    <property type="component" value="Unassembled WGS sequence"/>
</dbReference>
<evidence type="ECO:0000313" key="11">
    <source>
        <dbReference type="Proteomes" id="UP000005938"/>
    </source>
</evidence>
<feature type="transmembrane region" description="Helical" evidence="8">
    <location>
        <begin position="159"/>
        <end position="185"/>
    </location>
</feature>
<feature type="transmembrane region" description="Helical" evidence="8">
    <location>
        <begin position="197"/>
        <end position="217"/>
    </location>
</feature>
<reference evidence="10 11" key="1">
    <citation type="journal article" date="2012" name="J. Bacteriol.">
        <title>Genome Sequence of the Halotolerant Bacterium Imtechella halotolerans K1T.</title>
        <authorList>
            <person name="Kumar S."/>
            <person name="Vikram S."/>
            <person name="Subramanian S."/>
            <person name="Raghava G.P."/>
            <person name="Pinnaka A.K."/>
        </authorList>
    </citation>
    <scope>NUCLEOTIDE SEQUENCE [LARGE SCALE GENOMIC DNA]</scope>
    <source>
        <strain evidence="10 11">K1</strain>
    </source>
</reference>
<keyword evidence="3" id="KW-0328">Glycosyltransferase</keyword>
<dbReference type="AlphaFoldDB" id="I0WH63"/>
<accession>I0WH63</accession>
<evidence type="ECO:0000256" key="4">
    <source>
        <dbReference type="ARBA" id="ARBA00022679"/>
    </source>
</evidence>
<keyword evidence="11" id="KW-1185">Reference proteome</keyword>
<evidence type="ECO:0000256" key="5">
    <source>
        <dbReference type="ARBA" id="ARBA00022692"/>
    </source>
</evidence>
<gene>
    <name evidence="10" type="ORF">W5A_05923</name>
</gene>
<evidence type="ECO:0000256" key="3">
    <source>
        <dbReference type="ARBA" id="ARBA00022676"/>
    </source>
</evidence>
<keyword evidence="2" id="KW-1003">Cell membrane</keyword>
<evidence type="ECO:0000313" key="10">
    <source>
        <dbReference type="EMBL" id="EID75729.1"/>
    </source>
</evidence>
<evidence type="ECO:0000256" key="1">
    <source>
        <dbReference type="ARBA" id="ARBA00004651"/>
    </source>
</evidence>
<feature type="domain" description="Glycosyltransferase RgtA/B/C/D-like" evidence="9">
    <location>
        <begin position="58"/>
        <end position="208"/>
    </location>
</feature>
<dbReference type="STRING" id="946077.W5A_05923"/>
<dbReference type="Pfam" id="PF13231">
    <property type="entry name" value="PMT_2"/>
    <property type="match status" value="1"/>
</dbReference>
<feature type="transmembrane region" description="Helical" evidence="8">
    <location>
        <begin position="286"/>
        <end position="304"/>
    </location>
</feature>
<feature type="transmembrane region" description="Helical" evidence="8">
    <location>
        <begin position="251"/>
        <end position="274"/>
    </location>
</feature>
<feature type="transmembrane region" description="Helical" evidence="8">
    <location>
        <begin position="83"/>
        <end position="103"/>
    </location>
</feature>
<feature type="transmembrane region" description="Helical" evidence="8">
    <location>
        <begin position="365"/>
        <end position="383"/>
    </location>
</feature>
<sequence>MKLKLYIAALCFLGLLLINNHLWGLTETSEARYAEISKEMFENNTLAHPTLLGIYHYHKPPFTYQITTIGYQLFGVNEFGARFFLQISFLIQIILVYLIAFRLFPIKKTALIAALLYASSPIAIMASKNLTTDSYLTTWVLLSIYSWLQAKSKHPYYTFLFYGAIAMGFLTKGPLVLLPVLLFIGSWKLIKKEKPTFNGYHIIGLLIFFGLTSIWYVKIIMENPKILDYFIKDQLVQRVVSKNAFNRGKPFWFYLVLMPLVALPWLPFIGYLTGKKFKASIAKRNEKSILIIATLAIILLFSIFKTKLIFYILPCFPLLAILGASIFTEATDKQLEVFNKVSIIYGSLIGVAFIVLPFFPSLISIPLWVPIIYLVVFGISIYFSKTKELVYRGVLTTLGIAITLLIIAPSVLSKNEETSNSMKPIANFINSIDKGHQLYIFNDLLPSLQFYTNQKIVTLNNGHNLTQREVQFQKDETYKTHLFDLTLQEDIDRLKTNYSNTKRIIVVKTKRGIPEELSFLTENLPYKKTFKKWTVYYE</sequence>
<proteinExistence type="predicted"/>
<organism evidence="10 11">
    <name type="scientific">Imtechella halotolerans K1</name>
    <dbReference type="NCBI Taxonomy" id="946077"/>
    <lineage>
        <taxon>Bacteria</taxon>
        <taxon>Pseudomonadati</taxon>
        <taxon>Bacteroidota</taxon>
        <taxon>Flavobacteriia</taxon>
        <taxon>Flavobacteriales</taxon>
        <taxon>Flavobacteriaceae</taxon>
        <taxon>Imtechella</taxon>
    </lineage>
</organism>
<dbReference type="OrthoDB" id="9792789at2"/>
<evidence type="ECO:0000256" key="6">
    <source>
        <dbReference type="ARBA" id="ARBA00022989"/>
    </source>
</evidence>
<keyword evidence="5 8" id="KW-0812">Transmembrane</keyword>
<keyword evidence="7 8" id="KW-0472">Membrane</keyword>
<feature type="transmembrane region" description="Helical" evidence="8">
    <location>
        <begin position="390"/>
        <end position="412"/>
    </location>
</feature>
<dbReference type="GO" id="GO:0010041">
    <property type="term" value="P:response to iron(III) ion"/>
    <property type="evidence" value="ECO:0007669"/>
    <property type="project" value="TreeGrafter"/>
</dbReference>
<dbReference type="GO" id="GO:0005886">
    <property type="term" value="C:plasma membrane"/>
    <property type="evidence" value="ECO:0007669"/>
    <property type="project" value="UniProtKB-SubCell"/>
</dbReference>
<dbReference type="InterPro" id="IPR038731">
    <property type="entry name" value="RgtA/B/C-like"/>
</dbReference>
<dbReference type="RefSeq" id="WP_008238416.1">
    <property type="nucleotide sequence ID" value="NZ_AJJU01000004.1"/>
</dbReference>
<feature type="transmembrane region" description="Helical" evidence="8">
    <location>
        <begin position="110"/>
        <end position="127"/>
    </location>
</feature>
<evidence type="ECO:0000256" key="8">
    <source>
        <dbReference type="SAM" id="Phobius"/>
    </source>
</evidence>
<keyword evidence="6 8" id="KW-1133">Transmembrane helix</keyword>
<comment type="caution">
    <text evidence="10">The sequence shown here is derived from an EMBL/GenBank/DDBJ whole genome shotgun (WGS) entry which is preliminary data.</text>
</comment>
<evidence type="ECO:0000256" key="7">
    <source>
        <dbReference type="ARBA" id="ARBA00023136"/>
    </source>
</evidence>
<feature type="transmembrane region" description="Helical" evidence="8">
    <location>
        <begin position="310"/>
        <end position="330"/>
    </location>
</feature>
<comment type="subcellular location">
    <subcellularLocation>
        <location evidence="1">Cell membrane</location>
        <topology evidence="1">Multi-pass membrane protein</topology>
    </subcellularLocation>
</comment>
<dbReference type="eggNOG" id="COG1807">
    <property type="taxonomic scope" value="Bacteria"/>
</dbReference>
<dbReference type="InterPro" id="IPR050297">
    <property type="entry name" value="LipidA_mod_glycosyltrf_83"/>
</dbReference>
<protein>
    <submittedName>
        <fullName evidence="10">UDP-phosphate alpha-4-amino-4-deoxy-L-arabinose arabinosyl transferase</fullName>
    </submittedName>
</protein>